<evidence type="ECO:0000256" key="1">
    <source>
        <dbReference type="SAM" id="SignalP"/>
    </source>
</evidence>
<keyword evidence="2" id="KW-1185">Reference proteome</keyword>
<reference evidence="3" key="3">
    <citation type="submission" date="2025-08" db="UniProtKB">
        <authorList>
            <consortium name="RefSeq"/>
        </authorList>
    </citation>
    <scope>IDENTIFICATION</scope>
    <source>
        <strain evidence="3">CBS 342.82</strain>
    </source>
</reference>
<evidence type="ECO:0008006" key="4">
    <source>
        <dbReference type="Google" id="ProtNLM"/>
    </source>
</evidence>
<feature type="chain" id="PRO_5027121356" description="Secreted protein" evidence="1">
    <location>
        <begin position="21"/>
        <end position="143"/>
    </location>
</feature>
<name>A0A6J3LXE2_9PEZI</name>
<gene>
    <name evidence="3" type="ORF">K489DRAFT_372918</name>
</gene>
<dbReference type="GeneID" id="54361176"/>
<accession>A0A6J3LXE2</accession>
<proteinExistence type="predicted"/>
<dbReference type="Proteomes" id="UP000504637">
    <property type="component" value="Unplaced"/>
</dbReference>
<reference evidence="3" key="1">
    <citation type="submission" date="2020-01" db="EMBL/GenBank/DDBJ databases">
        <authorList>
            <consortium name="DOE Joint Genome Institute"/>
            <person name="Haridas S."/>
            <person name="Albert R."/>
            <person name="Binder M."/>
            <person name="Bloem J."/>
            <person name="Labutti K."/>
            <person name="Salamov A."/>
            <person name="Andreopoulos B."/>
            <person name="Baker S.E."/>
            <person name="Barry K."/>
            <person name="Bills G."/>
            <person name="Bluhm B.H."/>
            <person name="Cannon C."/>
            <person name="Castanera R."/>
            <person name="Culley D.E."/>
            <person name="Daum C."/>
            <person name="Ezra D."/>
            <person name="Gonzalez J.B."/>
            <person name="Henrissat B."/>
            <person name="Kuo A."/>
            <person name="Liang C."/>
            <person name="Lipzen A."/>
            <person name="Lutzoni F."/>
            <person name="Magnuson J."/>
            <person name="Mondo S."/>
            <person name="Nolan M."/>
            <person name="Ohm R."/>
            <person name="Pangilinan J."/>
            <person name="Park H.-J."/>
            <person name="Ramirez L."/>
            <person name="Alfaro M."/>
            <person name="Sun H."/>
            <person name="Tritt A."/>
            <person name="Yoshinaga Y."/>
            <person name="Zwiers L.-H."/>
            <person name="Turgeon B.G."/>
            <person name="Goodwin S.B."/>
            <person name="Spatafora J.W."/>
            <person name="Crous P.W."/>
            <person name="Grigoriev I.V."/>
        </authorList>
    </citation>
    <scope>NUCLEOTIDE SEQUENCE</scope>
    <source>
        <strain evidence="3">CBS 342.82</strain>
    </source>
</reference>
<dbReference type="AlphaFoldDB" id="A0A6J3LXE2"/>
<sequence length="143" mass="15748">MVGIVRTMLVLVGMEGMLVAVSIPTGHSIVQGRAIQEEPQFIHFLVVTTGEYSSRYSVGLLTYDRRECARPKRENLHVSRCWCVLYVCTGCARVRSCGRNTHEKCALSNGDAHDAHDDDDDDGLTIRDNLKGPSPSSHCCIAV</sequence>
<reference evidence="3" key="2">
    <citation type="submission" date="2020-04" db="EMBL/GenBank/DDBJ databases">
        <authorList>
            <consortium name="NCBI Genome Project"/>
        </authorList>
    </citation>
    <scope>NUCLEOTIDE SEQUENCE</scope>
    <source>
        <strain evidence="3">CBS 342.82</strain>
    </source>
</reference>
<evidence type="ECO:0000313" key="3">
    <source>
        <dbReference type="RefSeq" id="XP_033457456.1"/>
    </source>
</evidence>
<protein>
    <recommendedName>
        <fullName evidence="4">Secreted protein</fullName>
    </recommendedName>
</protein>
<organism evidence="3">
    <name type="scientific">Dissoconium aciculare CBS 342.82</name>
    <dbReference type="NCBI Taxonomy" id="1314786"/>
    <lineage>
        <taxon>Eukaryota</taxon>
        <taxon>Fungi</taxon>
        <taxon>Dikarya</taxon>
        <taxon>Ascomycota</taxon>
        <taxon>Pezizomycotina</taxon>
        <taxon>Dothideomycetes</taxon>
        <taxon>Dothideomycetidae</taxon>
        <taxon>Mycosphaerellales</taxon>
        <taxon>Dissoconiaceae</taxon>
        <taxon>Dissoconium</taxon>
    </lineage>
</organism>
<keyword evidence="1" id="KW-0732">Signal</keyword>
<evidence type="ECO:0000313" key="2">
    <source>
        <dbReference type="Proteomes" id="UP000504637"/>
    </source>
</evidence>
<dbReference type="RefSeq" id="XP_033457456.1">
    <property type="nucleotide sequence ID" value="XM_033603376.1"/>
</dbReference>
<feature type="signal peptide" evidence="1">
    <location>
        <begin position="1"/>
        <end position="20"/>
    </location>
</feature>